<sequence length="336" mass="33685">MDLLQKLFKRYLIDAMSAMALGLFSSLIIGLVLSQIAKLPGLGFLSPLTEVLSASSPVVGAAIGTAVAAGLKAKPLVVYSCVACGAIGYVAGGPVGAYIAAVAGSEVGSLVAGRTGVDILVTPMVTIVSGGLVGQLAGGYVDQFMSFLGGVVNSATELSPLPMGIVVSVVVGMALTAPISSAALCIMLDLSGLAAGAATAGCCAQMVGFAVMGFRANGWGGLVSVGVGTSMLQFANIMRRPQLWIPPTLASAVLGPVSTCVLHMSNTAAGAGMGTSGLVGQFGTLAAMEGAVSLPVLLGEMAVLHFLLPAVLTMVFYGWMKRAGWVKDSDLKLQSA</sequence>
<dbReference type="AlphaFoldDB" id="A0A9D2B6X0"/>
<keyword evidence="3" id="KW-1003">Cell membrane</keyword>
<feature type="domain" description="Phosphotransferase system EIIC" evidence="9">
    <location>
        <begin position="14"/>
        <end position="333"/>
    </location>
</feature>
<dbReference type="InterPro" id="IPR003352">
    <property type="entry name" value="PTS_EIIC"/>
</dbReference>
<keyword evidence="2" id="KW-0813">Transport</keyword>
<proteinExistence type="predicted"/>
<dbReference type="GO" id="GO:0008982">
    <property type="term" value="F:protein-N(PI)-phosphohistidine-sugar phosphotransferase activity"/>
    <property type="evidence" value="ECO:0007669"/>
    <property type="project" value="InterPro"/>
</dbReference>
<comment type="caution">
    <text evidence="10">The sequence shown here is derived from an EMBL/GenBank/DDBJ whole genome shotgun (WGS) entry which is preliminary data.</text>
</comment>
<feature type="transmembrane region" description="Helical" evidence="8">
    <location>
        <begin position="48"/>
        <end position="69"/>
    </location>
</feature>
<evidence type="ECO:0000256" key="5">
    <source>
        <dbReference type="ARBA" id="ARBA00022692"/>
    </source>
</evidence>
<keyword evidence="7 8" id="KW-0472">Membrane</keyword>
<feature type="transmembrane region" description="Helical" evidence="8">
    <location>
        <begin position="244"/>
        <end position="264"/>
    </location>
</feature>
<gene>
    <name evidence="10" type="ORF">H9736_02650</name>
</gene>
<evidence type="ECO:0000259" key="9">
    <source>
        <dbReference type="Pfam" id="PF13303"/>
    </source>
</evidence>
<feature type="transmembrane region" description="Helical" evidence="8">
    <location>
        <begin position="12"/>
        <end position="36"/>
    </location>
</feature>
<evidence type="ECO:0000313" key="10">
    <source>
        <dbReference type="EMBL" id="HIX65128.1"/>
    </source>
</evidence>
<evidence type="ECO:0000256" key="3">
    <source>
        <dbReference type="ARBA" id="ARBA00022475"/>
    </source>
</evidence>
<evidence type="ECO:0000256" key="4">
    <source>
        <dbReference type="ARBA" id="ARBA00022597"/>
    </source>
</evidence>
<reference evidence="10" key="2">
    <citation type="submission" date="2021-04" db="EMBL/GenBank/DDBJ databases">
        <authorList>
            <person name="Gilroy R."/>
        </authorList>
    </citation>
    <scope>NUCLEOTIDE SEQUENCE</scope>
    <source>
        <strain evidence="10">CHK188-5543</strain>
    </source>
</reference>
<evidence type="ECO:0000256" key="1">
    <source>
        <dbReference type="ARBA" id="ARBA00004651"/>
    </source>
</evidence>
<evidence type="ECO:0000256" key="8">
    <source>
        <dbReference type="SAM" id="Phobius"/>
    </source>
</evidence>
<dbReference type="GO" id="GO:0005886">
    <property type="term" value="C:plasma membrane"/>
    <property type="evidence" value="ECO:0007669"/>
    <property type="project" value="UniProtKB-SubCell"/>
</dbReference>
<feature type="transmembrane region" description="Helical" evidence="8">
    <location>
        <begin position="76"/>
        <end position="101"/>
    </location>
</feature>
<keyword evidence="4 10" id="KW-0762">Sugar transport</keyword>
<evidence type="ECO:0000313" key="11">
    <source>
        <dbReference type="Proteomes" id="UP000886800"/>
    </source>
</evidence>
<name>A0A9D2B6X0_9FIRM</name>
<feature type="transmembrane region" description="Helical" evidence="8">
    <location>
        <begin position="193"/>
        <end position="212"/>
    </location>
</feature>
<dbReference type="Proteomes" id="UP000886800">
    <property type="component" value="Unassembled WGS sequence"/>
</dbReference>
<feature type="transmembrane region" description="Helical" evidence="8">
    <location>
        <begin position="163"/>
        <end position="186"/>
    </location>
</feature>
<dbReference type="EMBL" id="DXES01000055">
    <property type="protein sequence ID" value="HIX65128.1"/>
    <property type="molecule type" value="Genomic_DNA"/>
</dbReference>
<keyword evidence="5 8" id="KW-0812">Transmembrane</keyword>
<evidence type="ECO:0000256" key="7">
    <source>
        <dbReference type="ARBA" id="ARBA00023136"/>
    </source>
</evidence>
<dbReference type="GO" id="GO:0009401">
    <property type="term" value="P:phosphoenolpyruvate-dependent sugar phosphotransferase system"/>
    <property type="evidence" value="ECO:0007669"/>
    <property type="project" value="InterPro"/>
</dbReference>
<protein>
    <submittedName>
        <fullName evidence="10">PTS sugar transporter subunit IIC</fullName>
    </submittedName>
</protein>
<feature type="transmembrane region" description="Helical" evidence="8">
    <location>
        <begin position="218"/>
        <end position="237"/>
    </location>
</feature>
<dbReference type="Pfam" id="PF13303">
    <property type="entry name" value="PTS_EIIC_2"/>
    <property type="match status" value="1"/>
</dbReference>
<keyword evidence="6 8" id="KW-1133">Transmembrane helix</keyword>
<feature type="transmembrane region" description="Helical" evidence="8">
    <location>
        <begin position="302"/>
        <end position="320"/>
    </location>
</feature>
<organism evidence="10 11">
    <name type="scientific">Candidatus Anaerotruncus excrementipullorum</name>
    <dbReference type="NCBI Taxonomy" id="2838465"/>
    <lineage>
        <taxon>Bacteria</taxon>
        <taxon>Bacillati</taxon>
        <taxon>Bacillota</taxon>
        <taxon>Clostridia</taxon>
        <taxon>Eubacteriales</taxon>
        <taxon>Oscillospiraceae</taxon>
        <taxon>Anaerotruncus</taxon>
    </lineage>
</organism>
<reference evidence="10" key="1">
    <citation type="journal article" date="2021" name="PeerJ">
        <title>Extensive microbial diversity within the chicken gut microbiome revealed by metagenomics and culture.</title>
        <authorList>
            <person name="Gilroy R."/>
            <person name="Ravi A."/>
            <person name="Getino M."/>
            <person name="Pursley I."/>
            <person name="Horton D.L."/>
            <person name="Alikhan N.F."/>
            <person name="Baker D."/>
            <person name="Gharbi K."/>
            <person name="Hall N."/>
            <person name="Watson M."/>
            <person name="Adriaenssens E.M."/>
            <person name="Foster-Nyarko E."/>
            <person name="Jarju S."/>
            <person name="Secka A."/>
            <person name="Antonio M."/>
            <person name="Oren A."/>
            <person name="Chaudhuri R.R."/>
            <person name="La Ragione R."/>
            <person name="Hildebrand F."/>
            <person name="Pallen M.J."/>
        </authorList>
    </citation>
    <scope>NUCLEOTIDE SEQUENCE</scope>
    <source>
        <strain evidence="10">CHK188-5543</strain>
    </source>
</reference>
<comment type="subcellular location">
    <subcellularLocation>
        <location evidence="1">Cell membrane</location>
        <topology evidence="1">Multi-pass membrane protein</topology>
    </subcellularLocation>
</comment>
<evidence type="ECO:0000256" key="6">
    <source>
        <dbReference type="ARBA" id="ARBA00022989"/>
    </source>
</evidence>
<evidence type="ECO:0000256" key="2">
    <source>
        <dbReference type="ARBA" id="ARBA00022448"/>
    </source>
</evidence>
<accession>A0A9D2B6X0</accession>